<organism evidence="2 3">
    <name type="scientific">Jiangella mangrovi</name>
    <dbReference type="NCBI Taxonomy" id="1524084"/>
    <lineage>
        <taxon>Bacteria</taxon>
        <taxon>Bacillati</taxon>
        <taxon>Actinomycetota</taxon>
        <taxon>Actinomycetes</taxon>
        <taxon>Jiangellales</taxon>
        <taxon>Jiangellaceae</taxon>
        <taxon>Jiangella</taxon>
    </lineage>
</organism>
<dbReference type="PANTHER" id="PTHR30590:SF2">
    <property type="entry name" value="INNER MEMBRANE PROTEIN"/>
    <property type="match status" value="1"/>
</dbReference>
<evidence type="ECO:0000313" key="3">
    <source>
        <dbReference type="Proteomes" id="UP000542813"/>
    </source>
</evidence>
<gene>
    <name evidence="2" type="ORF">HD601_000290</name>
</gene>
<keyword evidence="3" id="KW-1185">Reference proteome</keyword>
<feature type="transmembrane region" description="Helical" evidence="1">
    <location>
        <begin position="156"/>
        <end position="172"/>
    </location>
</feature>
<reference evidence="2 3" key="1">
    <citation type="submission" date="2020-08" db="EMBL/GenBank/DDBJ databases">
        <title>Sequencing the genomes of 1000 actinobacteria strains.</title>
        <authorList>
            <person name="Klenk H.-P."/>
        </authorList>
    </citation>
    <scope>NUCLEOTIDE SEQUENCE [LARGE SCALE GENOMIC DNA]</scope>
    <source>
        <strain evidence="2 3">DSM 102122</strain>
    </source>
</reference>
<dbReference type="PANTHER" id="PTHR30590">
    <property type="entry name" value="INNER MEMBRANE PROTEIN"/>
    <property type="match status" value="1"/>
</dbReference>
<comment type="caution">
    <text evidence="2">The sequence shown here is derived from an EMBL/GenBank/DDBJ whole genome shotgun (WGS) entry which is preliminary data.</text>
</comment>
<keyword evidence="1" id="KW-1133">Transmembrane helix</keyword>
<feature type="transmembrane region" description="Helical" evidence="1">
    <location>
        <begin position="204"/>
        <end position="224"/>
    </location>
</feature>
<keyword evidence="1" id="KW-0472">Membrane</keyword>
<feature type="transmembrane region" description="Helical" evidence="1">
    <location>
        <begin position="111"/>
        <end position="128"/>
    </location>
</feature>
<evidence type="ECO:0000256" key="1">
    <source>
        <dbReference type="SAM" id="Phobius"/>
    </source>
</evidence>
<feature type="transmembrane region" description="Helical" evidence="1">
    <location>
        <begin position="67"/>
        <end position="90"/>
    </location>
</feature>
<name>A0A7W9GKZ9_9ACTN</name>
<sequence length="260" mass="27777">MATTSRARPAGPTATAERALGPDLARGVMLLFIALANTHYFLRGDGGSGGTGVRGGFPTDGSALDSAVTWVIATFVDGRAFPMFGLLFGYGVAQLVRRNEALGPRGARRLLWRRALVLVAVGFLHAILLYVGDILAAYGVLLLLGAWTVRWRNRWLITLAAAFFALGMLPSGDSMSVSTEPPDASMLPPDLVAMVTERVQVQPFIMLLGPIGFAAPFLVGLVAGRARVLERPERYRRLLTVTAGRCTTGPVCWAGSATRH</sequence>
<dbReference type="Proteomes" id="UP000542813">
    <property type="component" value="Unassembled WGS sequence"/>
</dbReference>
<protein>
    <submittedName>
        <fullName evidence="2">Putative membrane protein YeiB</fullName>
    </submittedName>
</protein>
<dbReference type="InterPro" id="IPR052529">
    <property type="entry name" value="Bact_Transport_Assoc"/>
</dbReference>
<dbReference type="RefSeq" id="WP_221440457.1">
    <property type="nucleotide sequence ID" value="NZ_JACHMM010000001.1"/>
</dbReference>
<feature type="transmembrane region" description="Helical" evidence="1">
    <location>
        <begin position="24"/>
        <end position="42"/>
    </location>
</feature>
<dbReference type="AlphaFoldDB" id="A0A7W9GKZ9"/>
<accession>A0A7W9GKZ9</accession>
<keyword evidence="1" id="KW-0812">Transmembrane</keyword>
<proteinExistence type="predicted"/>
<feature type="transmembrane region" description="Helical" evidence="1">
    <location>
        <begin position="134"/>
        <end position="149"/>
    </location>
</feature>
<evidence type="ECO:0000313" key="2">
    <source>
        <dbReference type="EMBL" id="MBB5785715.1"/>
    </source>
</evidence>
<dbReference type="EMBL" id="JACHMM010000001">
    <property type="protein sequence ID" value="MBB5785715.1"/>
    <property type="molecule type" value="Genomic_DNA"/>
</dbReference>